<dbReference type="Proteomes" id="UP001501474">
    <property type="component" value="Unassembled WGS sequence"/>
</dbReference>
<evidence type="ECO:0000313" key="3">
    <source>
        <dbReference type="EMBL" id="GAA2246859.1"/>
    </source>
</evidence>
<keyword evidence="2" id="KW-0732">Signal</keyword>
<dbReference type="EMBL" id="BAAART010000108">
    <property type="protein sequence ID" value="GAA2246859.1"/>
    <property type="molecule type" value="Genomic_DNA"/>
</dbReference>
<feature type="compositionally biased region" description="Low complexity" evidence="1">
    <location>
        <begin position="27"/>
        <end position="42"/>
    </location>
</feature>
<feature type="chain" id="PRO_5046493068" description="ABC transporter substrate-binding protein" evidence="2">
    <location>
        <begin position="28"/>
        <end position="82"/>
    </location>
</feature>
<protein>
    <recommendedName>
        <fullName evidence="5">ABC transporter substrate-binding protein</fullName>
    </recommendedName>
</protein>
<evidence type="ECO:0000313" key="4">
    <source>
        <dbReference type="Proteomes" id="UP001501474"/>
    </source>
</evidence>
<evidence type="ECO:0000256" key="1">
    <source>
        <dbReference type="SAM" id="MobiDB-lite"/>
    </source>
</evidence>
<comment type="caution">
    <text evidence="3">The sequence shown here is derived from an EMBL/GenBank/DDBJ whole genome shotgun (WGS) entry which is preliminary data.</text>
</comment>
<feature type="signal peptide" evidence="2">
    <location>
        <begin position="1"/>
        <end position="27"/>
    </location>
</feature>
<keyword evidence="4" id="KW-1185">Reference proteome</keyword>
<proteinExistence type="predicted"/>
<dbReference type="PROSITE" id="PS51257">
    <property type="entry name" value="PROKAR_LIPOPROTEIN"/>
    <property type="match status" value="1"/>
</dbReference>
<evidence type="ECO:0000256" key="2">
    <source>
        <dbReference type="SAM" id="SignalP"/>
    </source>
</evidence>
<organism evidence="3 4">
    <name type="scientific">Streptomyces indiaensis</name>
    <dbReference type="NCBI Taxonomy" id="284033"/>
    <lineage>
        <taxon>Bacteria</taxon>
        <taxon>Bacillati</taxon>
        <taxon>Actinomycetota</taxon>
        <taxon>Actinomycetes</taxon>
        <taxon>Kitasatosporales</taxon>
        <taxon>Streptomycetaceae</taxon>
        <taxon>Streptomyces</taxon>
    </lineage>
</organism>
<name>A0ABN3E205_9ACTN</name>
<gene>
    <name evidence="3" type="ORF">GCM10010104_49170</name>
</gene>
<evidence type="ECO:0008006" key="5">
    <source>
        <dbReference type="Google" id="ProtNLM"/>
    </source>
</evidence>
<feature type="region of interest" description="Disordered" evidence="1">
    <location>
        <begin position="27"/>
        <end position="46"/>
    </location>
</feature>
<reference evidence="3 4" key="1">
    <citation type="journal article" date="2019" name="Int. J. Syst. Evol. Microbiol.">
        <title>The Global Catalogue of Microorganisms (GCM) 10K type strain sequencing project: providing services to taxonomists for standard genome sequencing and annotation.</title>
        <authorList>
            <consortium name="The Broad Institute Genomics Platform"/>
            <consortium name="The Broad Institute Genome Sequencing Center for Infectious Disease"/>
            <person name="Wu L."/>
            <person name="Ma J."/>
        </authorList>
    </citation>
    <scope>NUCLEOTIDE SEQUENCE [LARGE SCALE GENOMIC DNA]</scope>
    <source>
        <strain evidence="3 4">JCM 3053</strain>
    </source>
</reference>
<sequence>MNTIRLGNAAVLLLLPALSLTACGSGATPGAAPAVAQASPAPTDDPVAAVRTVDSVAALLPADVRASGRLRIGSSVGFPPSA</sequence>
<accession>A0ABN3E205</accession>